<dbReference type="InterPro" id="IPR011701">
    <property type="entry name" value="MFS"/>
</dbReference>
<feature type="transmembrane region" description="Helical" evidence="6">
    <location>
        <begin position="211"/>
        <end position="229"/>
    </location>
</feature>
<dbReference type="PROSITE" id="PS50850">
    <property type="entry name" value="MFS"/>
    <property type="match status" value="1"/>
</dbReference>
<comment type="subcellular location">
    <subcellularLocation>
        <location evidence="1">Membrane</location>
        <topology evidence="1">Multi-pass membrane protein</topology>
    </subcellularLocation>
</comment>
<organism evidence="8 9">
    <name type="scientific">Ignatzschineria rhizosphaerae</name>
    <dbReference type="NCBI Taxonomy" id="2923279"/>
    <lineage>
        <taxon>Bacteria</taxon>
        <taxon>Pseudomonadati</taxon>
        <taxon>Pseudomonadota</taxon>
        <taxon>Gammaproteobacteria</taxon>
        <taxon>Cardiobacteriales</taxon>
        <taxon>Ignatzschineriaceae</taxon>
        <taxon>Ignatzschineria</taxon>
    </lineage>
</organism>
<keyword evidence="2" id="KW-0813">Transport</keyword>
<evidence type="ECO:0000256" key="3">
    <source>
        <dbReference type="ARBA" id="ARBA00022692"/>
    </source>
</evidence>
<reference evidence="8 9" key="1">
    <citation type="submission" date="2022-03" db="EMBL/GenBank/DDBJ databases">
        <title>Ignatzschineria rhizosphaerae HR5S32.</title>
        <authorList>
            <person name="Sun J.Q."/>
            <person name="Feng J.Y."/>
        </authorList>
    </citation>
    <scope>NUCLEOTIDE SEQUENCE [LARGE SCALE GENOMIC DNA]</scope>
    <source>
        <strain evidence="8 9">HR5S32</strain>
    </source>
</reference>
<dbReference type="InterPro" id="IPR036259">
    <property type="entry name" value="MFS_trans_sf"/>
</dbReference>
<evidence type="ECO:0000256" key="6">
    <source>
        <dbReference type="SAM" id="Phobius"/>
    </source>
</evidence>
<dbReference type="PANTHER" id="PTHR42718">
    <property type="entry name" value="MAJOR FACILITATOR SUPERFAMILY MULTIDRUG TRANSPORTER MFSC"/>
    <property type="match status" value="1"/>
</dbReference>
<keyword evidence="5 6" id="KW-0472">Membrane</keyword>
<feature type="transmembrane region" description="Helical" evidence="6">
    <location>
        <begin position="140"/>
        <end position="158"/>
    </location>
</feature>
<protein>
    <submittedName>
        <fullName evidence="8">MFS transporter</fullName>
    </submittedName>
</protein>
<dbReference type="EMBL" id="CP093379">
    <property type="protein sequence ID" value="UNM95594.1"/>
    <property type="molecule type" value="Genomic_DNA"/>
</dbReference>
<dbReference type="RefSeq" id="WP_242147996.1">
    <property type="nucleotide sequence ID" value="NZ_CP093379.1"/>
</dbReference>
<proteinExistence type="predicted"/>
<gene>
    <name evidence="8" type="ORF">MMG00_10240</name>
</gene>
<evidence type="ECO:0000259" key="7">
    <source>
        <dbReference type="PROSITE" id="PS50850"/>
    </source>
</evidence>
<accession>A0ABY3WYA6</accession>
<dbReference type="PANTHER" id="PTHR42718:SF9">
    <property type="entry name" value="MAJOR FACILITATOR SUPERFAMILY MULTIDRUG TRANSPORTER MFSC"/>
    <property type="match status" value="1"/>
</dbReference>
<evidence type="ECO:0000256" key="5">
    <source>
        <dbReference type="ARBA" id="ARBA00023136"/>
    </source>
</evidence>
<dbReference type="InterPro" id="IPR020846">
    <property type="entry name" value="MFS_dom"/>
</dbReference>
<feature type="transmembrane region" description="Helical" evidence="6">
    <location>
        <begin position="35"/>
        <end position="54"/>
    </location>
</feature>
<keyword evidence="4 6" id="KW-1133">Transmembrane helix</keyword>
<keyword evidence="3 6" id="KW-0812">Transmembrane</keyword>
<dbReference type="Proteomes" id="UP000829542">
    <property type="component" value="Chromosome"/>
</dbReference>
<evidence type="ECO:0000256" key="4">
    <source>
        <dbReference type="ARBA" id="ARBA00022989"/>
    </source>
</evidence>
<keyword evidence="9" id="KW-1185">Reference proteome</keyword>
<name>A0ABY3WYA6_9GAMM</name>
<feature type="domain" description="Major facilitator superfamily (MFS) profile" evidence="7">
    <location>
        <begin position="73"/>
        <end position="300"/>
    </location>
</feature>
<dbReference type="SUPFAM" id="SSF103473">
    <property type="entry name" value="MFS general substrate transporter"/>
    <property type="match status" value="1"/>
</dbReference>
<evidence type="ECO:0000313" key="8">
    <source>
        <dbReference type="EMBL" id="UNM95594.1"/>
    </source>
</evidence>
<evidence type="ECO:0000313" key="9">
    <source>
        <dbReference type="Proteomes" id="UP000829542"/>
    </source>
</evidence>
<feature type="transmembrane region" description="Helical" evidence="6">
    <location>
        <begin position="75"/>
        <end position="99"/>
    </location>
</feature>
<feature type="transmembrane region" description="Helical" evidence="6">
    <location>
        <begin position="164"/>
        <end position="190"/>
    </location>
</feature>
<dbReference type="Gene3D" id="1.20.1250.20">
    <property type="entry name" value="MFS general substrate transporter like domains"/>
    <property type="match status" value="1"/>
</dbReference>
<evidence type="ECO:0000256" key="2">
    <source>
        <dbReference type="ARBA" id="ARBA00022448"/>
    </source>
</evidence>
<evidence type="ECO:0000256" key="1">
    <source>
        <dbReference type="ARBA" id="ARBA00004141"/>
    </source>
</evidence>
<feature type="transmembrane region" description="Helical" evidence="6">
    <location>
        <begin position="273"/>
        <end position="294"/>
    </location>
</feature>
<dbReference type="Pfam" id="PF07690">
    <property type="entry name" value="MFS_1"/>
    <property type="match status" value="1"/>
</dbReference>
<sequence length="300" mass="33053">MNHKRSMDPIGQILAILILSGLTYGLINLSANNLSLQSLLLFMIVACLLWLFLWQQFHSKNPLMPLDLFKDWQFSRFNIVSFVIGFTTYSNIFFLSLFFQNAQGYSAIETGLRMTPEFLAMGVCCMTYGVYSRYLSAKGLLMVAMVLLTIASLSLAFIGRETSYWIIALQLTIFGISMGVSIPAISLLLLQDAPKNRLGIISGLMNAFRQTGMTISIALLGAMMTKGAISTLSERLGAFSGGNGQIASDIIIHNMLPEDLSITWVQDAWVSGFHYAMIGSALAVILVLLLFIPVKRASFS</sequence>